<dbReference type="Ensembl" id="ENSXETT00000085003">
    <property type="protein sequence ID" value="ENSXETP00000093546"/>
    <property type="gene ID" value="ENSXETG00000013489"/>
</dbReference>
<evidence type="ECO:0000256" key="11">
    <source>
        <dbReference type="RuleBase" id="RU367011"/>
    </source>
</evidence>
<evidence type="ECO:0000256" key="3">
    <source>
        <dbReference type="ARBA" id="ARBA00011736"/>
    </source>
</evidence>
<dbReference type="Pfam" id="PF00194">
    <property type="entry name" value="Carb_anhydrase"/>
    <property type="match status" value="1"/>
</dbReference>
<evidence type="ECO:0000256" key="9">
    <source>
        <dbReference type="ARBA" id="ARBA00045603"/>
    </source>
</evidence>
<evidence type="ECO:0000256" key="2">
    <source>
        <dbReference type="ARBA" id="ARBA00010718"/>
    </source>
</evidence>
<comment type="function">
    <text evidence="9">Catalyzes the reversible hydration of carbon dioxide into bicarbonate and protons and thus is essential to maintaining intracellular and extracellular pH. May stimulate the sodium/bicarbonate transporter activity of SLC4A4 that acts in pH homeostasis. It is essential for acid overload removal from the retina and retina epithelium, and acid release in the choriocapillaris in the choroid.</text>
</comment>
<accession>A0A6I8S9J7</accession>
<dbReference type="SUPFAM" id="SSF51069">
    <property type="entry name" value="Carbonic anhydrase"/>
    <property type="match status" value="1"/>
</dbReference>
<comment type="subunit">
    <text evidence="3">Interacts with SLC4A4.</text>
</comment>
<keyword evidence="5" id="KW-0472">Membrane</keyword>
<evidence type="ECO:0000256" key="8">
    <source>
        <dbReference type="ARBA" id="ARBA00023288"/>
    </source>
</evidence>
<dbReference type="Gene3D" id="3.10.200.10">
    <property type="entry name" value="Alpha carbonic anhydrase"/>
    <property type="match status" value="1"/>
</dbReference>
<sequence length="311" mass="35507">MVFLPPKKIYSLFPYAYVVQNVLCFICFTGPRNWKHIYSECDGLQQSPVNIKTKNTTYNSLLRPFQFKGYNVTHTLPITNNGHSVQVDLPTQAHISGGGLSGVYKAKQLHFHWGSAGVAGSEHTVDGERYLMELHVVHRRNAMNEENISISNEDLAVLGFFFEVSHKLGGLPYELLQPYSIKEQFFSLGDTTCLNLTLQEFIPEPKDLALYYRYQGSLTTPPCSEIVTWTLFTKTIKLSRRQVIHISYLVVPYKCSFFCGTLYLKNHYKLGVAVHRQAEPYQCLLIDWACTEPPLSFTSHRRVISESCTFT</sequence>
<name>A0A6I8S9J7_XENTR</name>
<comment type="subcellular location">
    <subcellularLocation>
        <location evidence="1">Cell membrane</location>
        <topology evidence="1">Lipid-anchor</topology>
        <topology evidence="1">GPI-anchor</topology>
    </subcellularLocation>
</comment>
<dbReference type="GO" id="GO:0008270">
    <property type="term" value="F:zinc ion binding"/>
    <property type="evidence" value="ECO:0007669"/>
    <property type="project" value="UniProtKB-UniRule"/>
</dbReference>
<evidence type="ECO:0000256" key="1">
    <source>
        <dbReference type="ARBA" id="ARBA00004609"/>
    </source>
</evidence>
<keyword evidence="5" id="KW-0325">Glycoprotein</keyword>
<reference evidence="13" key="2">
    <citation type="submission" date="2020-05" db="UniProtKB">
        <authorList>
            <consortium name="Ensembl"/>
        </authorList>
    </citation>
    <scope>IDENTIFICATION</scope>
</reference>
<evidence type="ECO:0000256" key="6">
    <source>
        <dbReference type="ARBA" id="ARBA00022723"/>
    </source>
</evidence>
<keyword evidence="7 11" id="KW-0862">Zinc</keyword>
<dbReference type="PROSITE" id="PS51144">
    <property type="entry name" value="ALPHA_CA_2"/>
    <property type="match status" value="1"/>
</dbReference>
<dbReference type="Bgee" id="ENSXETG00000013489">
    <property type="expression patterns" value="Expressed in ovary"/>
</dbReference>
<dbReference type="PANTHER" id="PTHR18952">
    <property type="entry name" value="CARBONIC ANHYDRASE"/>
    <property type="match status" value="1"/>
</dbReference>
<evidence type="ECO:0000256" key="7">
    <source>
        <dbReference type="ARBA" id="ARBA00022833"/>
    </source>
</evidence>
<dbReference type="GO" id="GO:0098552">
    <property type="term" value="C:side of membrane"/>
    <property type="evidence" value="ECO:0007669"/>
    <property type="project" value="UniProtKB-KW"/>
</dbReference>
<comment type="similarity">
    <text evidence="2 11">Belongs to the alpha-carbonic anhydrase family.</text>
</comment>
<comment type="catalytic activity">
    <reaction evidence="10">
        <text>hydrogencarbonate + H(+) = CO2 + H2O</text>
        <dbReference type="Rhea" id="RHEA:10748"/>
        <dbReference type="ChEBI" id="CHEBI:15377"/>
        <dbReference type="ChEBI" id="CHEBI:15378"/>
        <dbReference type="ChEBI" id="CHEBI:16526"/>
        <dbReference type="ChEBI" id="CHEBI:17544"/>
        <dbReference type="EC" id="4.2.1.1"/>
    </reaction>
    <physiologicalReaction direction="left-to-right" evidence="10">
        <dbReference type="Rhea" id="RHEA:10749"/>
    </physiologicalReaction>
    <physiologicalReaction direction="right-to-left" evidence="10">
        <dbReference type="Rhea" id="RHEA:10750"/>
    </physiologicalReaction>
</comment>
<dbReference type="InterPro" id="IPR018338">
    <property type="entry name" value="Carbonic_anhydrase_a-class_CS"/>
</dbReference>
<proteinExistence type="inferred from homology"/>
<keyword evidence="6 11" id="KW-0479">Metal-binding</keyword>
<reference evidence="13" key="1">
    <citation type="journal article" date="2010" name="Science">
        <title>The genome of the Western clawed frog Xenopus tropicalis.</title>
        <authorList>
            <person name="Hellsten U."/>
            <person name="Harland R.M."/>
            <person name="Gilchrist M.J."/>
            <person name="Hendrix D."/>
            <person name="Jurka J."/>
            <person name="Kapitonov V."/>
            <person name="Ovcharenko I."/>
            <person name="Putnam N.H."/>
            <person name="Shu S."/>
            <person name="Taher L."/>
            <person name="Blitz I.L."/>
            <person name="Blumberg B."/>
            <person name="Dichmann D.S."/>
            <person name="Dubchak I."/>
            <person name="Amaya E."/>
            <person name="Detter J.C."/>
            <person name="Fletcher R."/>
            <person name="Gerhard D.S."/>
            <person name="Goodstein D."/>
            <person name="Graves T."/>
            <person name="Grigoriev I.V."/>
            <person name="Grimwood J."/>
            <person name="Kawashima T."/>
            <person name="Lindquist E."/>
            <person name="Lucas S.M."/>
            <person name="Mead P.E."/>
            <person name="Mitros T."/>
            <person name="Ogino H."/>
            <person name="Ohta Y."/>
            <person name="Poliakov A.V."/>
            <person name="Pollet N."/>
            <person name="Robert J."/>
            <person name="Salamov A."/>
            <person name="Sater A.K."/>
            <person name="Schmutz J."/>
            <person name="Terry A."/>
            <person name="Vize P.D."/>
            <person name="Warren W.C."/>
            <person name="Wells D."/>
            <person name="Wills A."/>
            <person name="Wilson R.K."/>
            <person name="Zimmerman L.B."/>
            <person name="Zorn A.M."/>
            <person name="Grainger R."/>
            <person name="Grammer T."/>
            <person name="Khokha M.K."/>
            <person name="Richardson P.M."/>
            <person name="Rokhsar D.S."/>
        </authorList>
    </citation>
    <scope>NUCLEOTIDE SEQUENCE [LARGE SCALE GENOMIC DNA]</scope>
    <source>
        <strain evidence="13">Nigerian</strain>
    </source>
</reference>
<dbReference type="InterPro" id="IPR001148">
    <property type="entry name" value="CA_dom"/>
</dbReference>
<dbReference type="InterPro" id="IPR036398">
    <property type="entry name" value="CA_dom_sf"/>
</dbReference>
<keyword evidence="11" id="KW-0456">Lyase</keyword>
<dbReference type="EC" id="4.2.1.1" evidence="11"/>
<dbReference type="GO" id="GO:0004089">
    <property type="term" value="F:carbonate dehydratase activity"/>
    <property type="evidence" value="ECO:0007669"/>
    <property type="project" value="UniProtKB-UniRule"/>
</dbReference>
<dbReference type="Xenbase" id="XB-GENE-5952677">
    <property type="gene designation" value="ca4.2"/>
</dbReference>
<evidence type="ECO:0000259" key="12">
    <source>
        <dbReference type="PROSITE" id="PS51144"/>
    </source>
</evidence>
<dbReference type="PANTHER" id="PTHR18952:SF95">
    <property type="entry name" value="CARBONIC ANHYDRASE 4"/>
    <property type="match status" value="1"/>
</dbReference>
<gene>
    <name evidence="13" type="primary">ca4.2</name>
</gene>
<dbReference type="AlphaFoldDB" id="A0A6I8S9J7"/>
<protein>
    <recommendedName>
        <fullName evidence="11">Carbonic anhydrase</fullName>
        <ecNumber evidence="11">4.2.1.1</ecNumber>
    </recommendedName>
</protein>
<organism evidence="13">
    <name type="scientific">Xenopus tropicalis</name>
    <name type="common">Western clawed frog</name>
    <name type="synonym">Silurana tropicalis</name>
    <dbReference type="NCBI Taxonomy" id="8364"/>
    <lineage>
        <taxon>Eukaryota</taxon>
        <taxon>Metazoa</taxon>
        <taxon>Chordata</taxon>
        <taxon>Craniata</taxon>
        <taxon>Vertebrata</taxon>
        <taxon>Euteleostomi</taxon>
        <taxon>Amphibia</taxon>
        <taxon>Batrachia</taxon>
        <taxon>Anura</taxon>
        <taxon>Pipoidea</taxon>
        <taxon>Pipidae</taxon>
        <taxon>Xenopodinae</taxon>
        <taxon>Xenopus</taxon>
        <taxon>Silurana</taxon>
    </lineage>
</organism>
<evidence type="ECO:0000256" key="10">
    <source>
        <dbReference type="ARBA" id="ARBA00049061"/>
    </source>
</evidence>
<dbReference type="GO" id="GO:0005886">
    <property type="term" value="C:plasma membrane"/>
    <property type="evidence" value="ECO:0007669"/>
    <property type="project" value="UniProtKB-SubCell"/>
</dbReference>
<dbReference type="PROSITE" id="PS00162">
    <property type="entry name" value="ALPHA_CA_1"/>
    <property type="match status" value="1"/>
</dbReference>
<dbReference type="InParanoid" id="A0A6I8S9J7"/>
<comment type="cofactor">
    <cofactor evidence="11">
        <name>Zn(2+)</name>
        <dbReference type="ChEBI" id="CHEBI:29105"/>
    </cofactor>
</comment>
<dbReference type="InterPro" id="IPR023561">
    <property type="entry name" value="Carbonic_anhydrase_a-class"/>
</dbReference>
<keyword evidence="4" id="KW-1003">Cell membrane</keyword>
<evidence type="ECO:0000256" key="5">
    <source>
        <dbReference type="ARBA" id="ARBA00022622"/>
    </source>
</evidence>
<evidence type="ECO:0000313" key="13">
    <source>
        <dbReference type="Ensembl" id="ENSXETP00000093546"/>
    </source>
</evidence>
<dbReference type="SMART" id="SM01057">
    <property type="entry name" value="Carb_anhydrase"/>
    <property type="match status" value="1"/>
</dbReference>
<evidence type="ECO:0000256" key="4">
    <source>
        <dbReference type="ARBA" id="ARBA00022475"/>
    </source>
</evidence>
<comment type="function">
    <text evidence="11">Reversible hydration of carbon dioxide.</text>
</comment>
<keyword evidence="5" id="KW-0336">GPI-anchor</keyword>
<feature type="domain" description="Alpha-carbonic anhydrase" evidence="12">
    <location>
        <begin position="13"/>
        <end position="278"/>
    </location>
</feature>
<keyword evidence="8" id="KW-0449">Lipoprotein</keyword>
<dbReference type="GeneTree" id="ENSGT00940000155690"/>